<feature type="region of interest" description="Disordered" evidence="1">
    <location>
        <begin position="1"/>
        <end position="24"/>
    </location>
</feature>
<accession>X0VFL5</accession>
<dbReference type="EMBL" id="BARS01022108">
    <property type="protein sequence ID" value="GAG11268.1"/>
    <property type="molecule type" value="Genomic_DNA"/>
</dbReference>
<name>X0VFL5_9ZZZZ</name>
<organism evidence="2">
    <name type="scientific">marine sediment metagenome</name>
    <dbReference type="NCBI Taxonomy" id="412755"/>
    <lineage>
        <taxon>unclassified sequences</taxon>
        <taxon>metagenomes</taxon>
        <taxon>ecological metagenomes</taxon>
    </lineage>
</organism>
<gene>
    <name evidence="2" type="ORF">S01H1_35381</name>
</gene>
<protein>
    <submittedName>
        <fullName evidence="2">Uncharacterized protein</fullName>
    </submittedName>
</protein>
<evidence type="ECO:0000313" key="2">
    <source>
        <dbReference type="EMBL" id="GAG11268.1"/>
    </source>
</evidence>
<dbReference type="AlphaFoldDB" id="X0VFL5"/>
<sequence length="252" mass="27404">MAGRIPEITRGKLASTATGTPGADLSTARALSTIGNELGKVANRQAKEEARTRKLKAAQQAKTQTAANKVAASKNAALFNTGLRKIRRDSLTQDDYDRDSQELFDSTLAGMEDDGAKGRFSEKASGLMVTQSNGFFDDNETRKIEGVAVDLEDTIEGLALDMETIFADPETHLASKRNSFLELMDLAEDTINDTEGALGPEAREKFRNESRATLAKTAALALLENDPDSLEEFKEEIGGMLSQEENQQLQKD</sequence>
<reference evidence="2" key="1">
    <citation type="journal article" date="2014" name="Front. Microbiol.">
        <title>High frequency of phylogenetically diverse reductive dehalogenase-homologous genes in deep subseafloor sedimentary metagenomes.</title>
        <authorList>
            <person name="Kawai M."/>
            <person name="Futagami T."/>
            <person name="Toyoda A."/>
            <person name="Takaki Y."/>
            <person name="Nishi S."/>
            <person name="Hori S."/>
            <person name="Arai W."/>
            <person name="Tsubouchi T."/>
            <person name="Morono Y."/>
            <person name="Uchiyama I."/>
            <person name="Ito T."/>
            <person name="Fujiyama A."/>
            <person name="Inagaki F."/>
            <person name="Takami H."/>
        </authorList>
    </citation>
    <scope>NUCLEOTIDE SEQUENCE</scope>
    <source>
        <strain evidence="2">Expedition CK06-06</strain>
    </source>
</reference>
<evidence type="ECO:0000256" key="1">
    <source>
        <dbReference type="SAM" id="MobiDB-lite"/>
    </source>
</evidence>
<comment type="caution">
    <text evidence="2">The sequence shown here is derived from an EMBL/GenBank/DDBJ whole genome shotgun (WGS) entry which is preliminary data.</text>
</comment>
<feature type="non-terminal residue" evidence="2">
    <location>
        <position position="252"/>
    </location>
</feature>
<proteinExistence type="predicted"/>